<dbReference type="Proteomes" id="UP000243468">
    <property type="component" value="Unassembled WGS sequence"/>
</dbReference>
<accession>A0A1G6GNF5</accession>
<gene>
    <name evidence="1" type="ORF">SAMN05421732_101131</name>
</gene>
<evidence type="ECO:0000313" key="1">
    <source>
        <dbReference type="EMBL" id="SDB83363.1"/>
    </source>
</evidence>
<proteinExistence type="predicted"/>
<protein>
    <submittedName>
        <fullName evidence="1">Uncharacterized protein</fullName>
    </submittedName>
</protein>
<sequence length="116" mass="13301">MESNLTQHLCAGKCTDYKEEQCNTCLVQQIEKREFNLGLAPDDAYVQYDFIKGDVVVYSHRIADNSLETVEDFVLDEYYRLDGGQIIHKDDIQLASPAELKAKRRLDQPIALFVSE</sequence>
<name>A0A1G6GNF5_9GAMM</name>
<evidence type="ECO:0000313" key="2">
    <source>
        <dbReference type="Proteomes" id="UP000243468"/>
    </source>
</evidence>
<dbReference type="EMBL" id="FMYO01000001">
    <property type="protein sequence ID" value="SDB83363.1"/>
    <property type="molecule type" value="Genomic_DNA"/>
</dbReference>
<dbReference type="STRING" id="1226327.SAMN05421732_101131"/>
<organism evidence="1 2">
    <name type="scientific">Acinetobacter kookii</name>
    <dbReference type="NCBI Taxonomy" id="1226327"/>
    <lineage>
        <taxon>Bacteria</taxon>
        <taxon>Pseudomonadati</taxon>
        <taxon>Pseudomonadota</taxon>
        <taxon>Gammaproteobacteria</taxon>
        <taxon>Moraxellales</taxon>
        <taxon>Moraxellaceae</taxon>
        <taxon>Acinetobacter</taxon>
    </lineage>
</organism>
<reference evidence="2" key="1">
    <citation type="submission" date="2016-09" db="EMBL/GenBank/DDBJ databases">
        <authorList>
            <person name="Varghese N."/>
            <person name="Submissions S."/>
        </authorList>
    </citation>
    <scope>NUCLEOTIDE SEQUENCE [LARGE SCALE GENOMIC DNA]</scope>
    <source>
        <strain evidence="2">ANC 4667</strain>
    </source>
</reference>
<dbReference type="AlphaFoldDB" id="A0A1G6GNF5"/>
<dbReference type="RefSeq" id="WP_228143234.1">
    <property type="nucleotide sequence ID" value="NZ_BAABKJ010000007.1"/>
</dbReference>
<keyword evidence="2" id="KW-1185">Reference proteome</keyword>